<feature type="domain" description="HTH luxR-type" evidence="4">
    <location>
        <begin position="105"/>
        <end position="170"/>
    </location>
</feature>
<dbReference type="PANTHER" id="PTHR44688">
    <property type="entry name" value="DNA-BINDING TRANSCRIPTIONAL ACTIVATOR DEVR_DOSR"/>
    <property type="match status" value="1"/>
</dbReference>
<dbReference type="Proteomes" id="UP000666915">
    <property type="component" value="Unassembled WGS sequence"/>
</dbReference>
<evidence type="ECO:0000256" key="2">
    <source>
        <dbReference type="ARBA" id="ARBA00023125"/>
    </source>
</evidence>
<dbReference type="InterPro" id="IPR036388">
    <property type="entry name" value="WH-like_DNA-bd_sf"/>
</dbReference>
<dbReference type="EMBL" id="JAGEOK010000033">
    <property type="protein sequence ID" value="MBO2443391.1"/>
    <property type="molecule type" value="Genomic_DNA"/>
</dbReference>
<evidence type="ECO:0000313" key="5">
    <source>
        <dbReference type="EMBL" id="MBO2443391.1"/>
    </source>
</evidence>
<name>A0ABS3RB06_9ACTN</name>
<evidence type="ECO:0000313" key="6">
    <source>
        <dbReference type="Proteomes" id="UP000666915"/>
    </source>
</evidence>
<keyword evidence="6" id="KW-1185">Reference proteome</keyword>
<dbReference type="PROSITE" id="PS00622">
    <property type="entry name" value="HTH_LUXR_1"/>
    <property type="match status" value="1"/>
</dbReference>
<evidence type="ECO:0000259" key="4">
    <source>
        <dbReference type="PROSITE" id="PS50043"/>
    </source>
</evidence>
<dbReference type="Gene3D" id="1.10.10.10">
    <property type="entry name" value="Winged helix-like DNA-binding domain superfamily/Winged helix DNA-binding domain"/>
    <property type="match status" value="1"/>
</dbReference>
<keyword evidence="1" id="KW-0805">Transcription regulation</keyword>
<comment type="caution">
    <text evidence="5">The sequence shown here is derived from an EMBL/GenBank/DDBJ whole genome shotgun (WGS) entry which is preliminary data.</text>
</comment>
<dbReference type="CDD" id="cd06170">
    <property type="entry name" value="LuxR_C_like"/>
    <property type="match status" value="1"/>
</dbReference>
<evidence type="ECO:0000256" key="3">
    <source>
        <dbReference type="ARBA" id="ARBA00023163"/>
    </source>
</evidence>
<dbReference type="InterPro" id="IPR016032">
    <property type="entry name" value="Sig_transdc_resp-reg_C-effctor"/>
</dbReference>
<keyword evidence="2" id="KW-0238">DNA-binding</keyword>
<proteinExistence type="predicted"/>
<gene>
    <name evidence="5" type="ORF">J4557_38295</name>
</gene>
<reference evidence="5 6" key="1">
    <citation type="submission" date="2021-03" db="EMBL/GenBank/DDBJ databases">
        <authorList>
            <person name="Kanchanasin P."/>
            <person name="Saeng-In P."/>
            <person name="Phongsopitanun W."/>
            <person name="Yuki M."/>
            <person name="Kudo T."/>
            <person name="Ohkuma M."/>
            <person name="Tanasupawat S."/>
        </authorList>
    </citation>
    <scope>NUCLEOTIDE SEQUENCE [LARGE SCALE GENOMIC DNA]</scope>
    <source>
        <strain evidence="5 6">L46</strain>
    </source>
</reference>
<dbReference type="PRINTS" id="PR00038">
    <property type="entry name" value="HTHLUXR"/>
</dbReference>
<accession>A0ABS3RB06</accession>
<protein>
    <submittedName>
        <fullName evidence="5">Helix-turn-helix transcriptional regulator</fullName>
    </submittedName>
</protein>
<dbReference type="PANTHER" id="PTHR44688:SF16">
    <property type="entry name" value="DNA-BINDING TRANSCRIPTIONAL ACTIVATOR DEVR_DOSR"/>
    <property type="match status" value="1"/>
</dbReference>
<dbReference type="InterPro" id="IPR000792">
    <property type="entry name" value="Tscrpt_reg_LuxR_C"/>
</dbReference>
<sequence length="174" mass="18200">MLDSLPAATPVISAQRRTFHALTSPGELSAWDGAADAWRALRNPYETAVVLAEGAAAALASNNRPGARSRLREARALAAGLGAAPLLARIDDLASRGRLGDVADAPGNGHGLTRRELDVLRVLARGRSNPQIAAELFISANTVATHVARILTKLGVATRTEAAARARECGLLDR</sequence>
<dbReference type="PROSITE" id="PS50043">
    <property type="entry name" value="HTH_LUXR_2"/>
    <property type="match status" value="1"/>
</dbReference>
<evidence type="ECO:0000256" key="1">
    <source>
        <dbReference type="ARBA" id="ARBA00023015"/>
    </source>
</evidence>
<keyword evidence="3" id="KW-0804">Transcription</keyword>
<dbReference type="SMART" id="SM00421">
    <property type="entry name" value="HTH_LUXR"/>
    <property type="match status" value="1"/>
</dbReference>
<dbReference type="SUPFAM" id="SSF46894">
    <property type="entry name" value="C-terminal effector domain of the bipartite response regulators"/>
    <property type="match status" value="1"/>
</dbReference>
<organism evidence="5 6">
    <name type="scientific">Actinomadura nitritigenes</name>
    <dbReference type="NCBI Taxonomy" id="134602"/>
    <lineage>
        <taxon>Bacteria</taxon>
        <taxon>Bacillati</taxon>
        <taxon>Actinomycetota</taxon>
        <taxon>Actinomycetes</taxon>
        <taxon>Streptosporangiales</taxon>
        <taxon>Thermomonosporaceae</taxon>
        <taxon>Actinomadura</taxon>
    </lineage>
</organism>
<dbReference type="Pfam" id="PF00196">
    <property type="entry name" value="GerE"/>
    <property type="match status" value="1"/>
</dbReference>